<organism evidence="18 19">
    <name type="scientific">Goekera deserti</name>
    <dbReference type="NCBI Taxonomy" id="2497753"/>
    <lineage>
        <taxon>Bacteria</taxon>
        <taxon>Bacillati</taxon>
        <taxon>Actinomycetota</taxon>
        <taxon>Actinomycetes</taxon>
        <taxon>Geodermatophilales</taxon>
        <taxon>Geodermatophilaceae</taxon>
        <taxon>Goekera</taxon>
    </lineage>
</organism>
<evidence type="ECO:0000256" key="15">
    <source>
        <dbReference type="ARBA" id="ARBA00081350"/>
    </source>
</evidence>
<dbReference type="Pfam" id="PF01590">
    <property type="entry name" value="GAF"/>
    <property type="match status" value="1"/>
</dbReference>
<reference evidence="18 19" key="1">
    <citation type="submission" date="2020-02" db="EMBL/GenBank/DDBJ databases">
        <title>The whole genome sequence of CPCC 205119.</title>
        <authorList>
            <person name="Jiang Z."/>
        </authorList>
    </citation>
    <scope>NUCLEOTIDE SEQUENCE [LARGE SCALE GENOMIC DNA]</scope>
    <source>
        <strain evidence="18 19">CPCC 205119</strain>
    </source>
</reference>
<sequence>MTESPPAPPSPSTPAQDRDRLAVARRLEPAEETSPTLDALSELAARLMRVRAAHVCLLTDAEAIAGRSLTTPAGHRPLDDSICRLALDGEIVVPDARADARTAGVSLVAEGLIGSFLGTPLVVDDDLVVGTFCVFDPEPRPWTDDDRETLRLLGQAAVVELQHAELAVEYERTRLRWGLAIEAAEIGSFDWDLQSGVLAWDDRLIELFGYDAATFDRSIEGFNDRVHPADLPRVSAAIARSIAGGEDLEMEYRVVLPTGVTRWVRARGKPLYDAAGVPVRLLGAAQDSTDQRDREALVGRVLEAMPSAMVSVDRRWRFTYLNAEAERVLGRPRAELLGGALGELFPAGVGTPFEAGFRRAMETGEPQTLEAYHPAPLDVWLEVRAWSTPEGLSFVLRDVTERRRTQELAARQAQRLELLAQVGAELSGTVDGAAVIGRLARLVVPALADGCVVTVVDSSGRVRDVGTWHADPGHRAALERYGRARVHARPSSPGAGVGVVDRAVGAWTPDLPPAAGRLLAEVDVGHVLALPMRGHSSDTGLLSLLYAPGRLPTDEERQTAQDVADRTGLALDQAQVFGRQRLLAEGLQRSLLTEPPEPDDLEVVVRYEPAAEQAQVGGDWYDAFLQPGGSMMLVIGDVAGHDTQAAAAMGQLRSLLRGVAVYSDAGPAEVLRGLDRAVQVLDVPALATVAVARFEQTDEEVARGVTRLVWSNAGHPPPVVIEPDGTLRLLGGLTGELLLGVDPDTRRTEHSVVLARGSTVVLYTDGLVERRDADLDHGLAVLTDELTRLAHLPLDQLCDQLLDHLLQGRPDDDVALVAVRLHPQRDG</sequence>
<keyword evidence="7" id="KW-0378">Hydrolase</keyword>
<evidence type="ECO:0000256" key="11">
    <source>
        <dbReference type="ARBA" id="ARBA00023211"/>
    </source>
</evidence>
<proteinExistence type="predicted"/>
<keyword evidence="4" id="KW-0479">Metal-binding</keyword>
<dbReference type="EMBL" id="JAAGWK010000021">
    <property type="protein sequence ID" value="NEL55339.1"/>
    <property type="molecule type" value="Genomic_DNA"/>
</dbReference>
<dbReference type="Proteomes" id="UP000470470">
    <property type="component" value="Unassembled WGS sequence"/>
</dbReference>
<dbReference type="InterPro" id="IPR000700">
    <property type="entry name" value="PAS-assoc_C"/>
</dbReference>
<dbReference type="InterPro" id="IPR001610">
    <property type="entry name" value="PAC"/>
</dbReference>
<evidence type="ECO:0000256" key="4">
    <source>
        <dbReference type="ARBA" id="ARBA00022723"/>
    </source>
</evidence>
<dbReference type="Gene3D" id="3.30.450.20">
    <property type="entry name" value="PAS domain"/>
    <property type="match status" value="2"/>
</dbReference>
<evidence type="ECO:0000256" key="3">
    <source>
        <dbReference type="ARBA" id="ARBA00022679"/>
    </source>
</evidence>
<feature type="domain" description="PAS" evidence="16">
    <location>
        <begin position="180"/>
        <end position="245"/>
    </location>
</feature>
<dbReference type="PROSITE" id="PS50113">
    <property type="entry name" value="PAC"/>
    <property type="match status" value="1"/>
</dbReference>
<dbReference type="SMART" id="SM00065">
    <property type="entry name" value="GAF"/>
    <property type="match status" value="2"/>
</dbReference>
<keyword evidence="19" id="KW-1185">Reference proteome</keyword>
<dbReference type="InterPro" id="IPR013655">
    <property type="entry name" value="PAS_fold_3"/>
</dbReference>
<evidence type="ECO:0000259" key="16">
    <source>
        <dbReference type="PROSITE" id="PS50112"/>
    </source>
</evidence>
<dbReference type="SMART" id="SM00091">
    <property type="entry name" value="PAS"/>
    <property type="match status" value="2"/>
</dbReference>
<comment type="catalytic activity">
    <reaction evidence="12">
        <text>O-phospho-L-seryl-[protein] + H2O = L-seryl-[protein] + phosphate</text>
        <dbReference type="Rhea" id="RHEA:20629"/>
        <dbReference type="Rhea" id="RHEA-COMP:9863"/>
        <dbReference type="Rhea" id="RHEA-COMP:11604"/>
        <dbReference type="ChEBI" id="CHEBI:15377"/>
        <dbReference type="ChEBI" id="CHEBI:29999"/>
        <dbReference type="ChEBI" id="CHEBI:43474"/>
        <dbReference type="ChEBI" id="CHEBI:83421"/>
        <dbReference type="EC" id="3.1.3.16"/>
    </reaction>
</comment>
<dbReference type="InterPro" id="IPR013656">
    <property type="entry name" value="PAS_4"/>
</dbReference>
<dbReference type="Gene3D" id="3.60.40.10">
    <property type="entry name" value="PPM-type phosphatase domain"/>
    <property type="match status" value="1"/>
</dbReference>
<dbReference type="InterPro" id="IPR052016">
    <property type="entry name" value="Bact_Sigma-Reg"/>
</dbReference>
<dbReference type="Pfam" id="PF07228">
    <property type="entry name" value="SpoIIE"/>
    <property type="match status" value="1"/>
</dbReference>
<evidence type="ECO:0000256" key="9">
    <source>
        <dbReference type="ARBA" id="ARBA00022842"/>
    </source>
</evidence>
<dbReference type="SMART" id="SM00331">
    <property type="entry name" value="PP2C_SIG"/>
    <property type="match status" value="1"/>
</dbReference>
<keyword evidence="3" id="KW-0808">Transferase</keyword>
<dbReference type="GO" id="GO:0005524">
    <property type="term" value="F:ATP binding"/>
    <property type="evidence" value="ECO:0007669"/>
    <property type="project" value="UniProtKB-KW"/>
</dbReference>
<evidence type="ECO:0000256" key="8">
    <source>
        <dbReference type="ARBA" id="ARBA00022840"/>
    </source>
</evidence>
<keyword evidence="8" id="KW-0067">ATP-binding</keyword>
<dbReference type="PANTHER" id="PTHR43156">
    <property type="entry name" value="STAGE II SPORULATION PROTEIN E-RELATED"/>
    <property type="match status" value="1"/>
</dbReference>
<evidence type="ECO:0000256" key="7">
    <source>
        <dbReference type="ARBA" id="ARBA00022801"/>
    </source>
</evidence>
<feature type="domain" description="PAS" evidence="16">
    <location>
        <begin position="294"/>
        <end position="364"/>
    </location>
</feature>
<name>A0A7K3WHH5_9ACTN</name>
<evidence type="ECO:0000256" key="2">
    <source>
        <dbReference type="ARBA" id="ARBA00022553"/>
    </source>
</evidence>
<evidence type="ECO:0000256" key="13">
    <source>
        <dbReference type="ARBA" id="ARBA00056274"/>
    </source>
</evidence>
<dbReference type="PROSITE" id="PS50112">
    <property type="entry name" value="PAS"/>
    <property type="match status" value="2"/>
</dbReference>
<evidence type="ECO:0000259" key="17">
    <source>
        <dbReference type="PROSITE" id="PS50113"/>
    </source>
</evidence>
<dbReference type="SUPFAM" id="SSF81606">
    <property type="entry name" value="PP2C-like"/>
    <property type="match status" value="1"/>
</dbReference>
<dbReference type="SUPFAM" id="SSF55781">
    <property type="entry name" value="GAF domain-like"/>
    <property type="match status" value="2"/>
</dbReference>
<dbReference type="RefSeq" id="WP_152731903.1">
    <property type="nucleotide sequence ID" value="NZ_JAABOZ010000012.1"/>
</dbReference>
<dbReference type="GO" id="GO:0004722">
    <property type="term" value="F:protein serine/threonine phosphatase activity"/>
    <property type="evidence" value="ECO:0007669"/>
    <property type="project" value="UniProtKB-EC"/>
</dbReference>
<dbReference type="PANTHER" id="PTHR43156:SF2">
    <property type="entry name" value="STAGE II SPORULATION PROTEIN E"/>
    <property type="match status" value="1"/>
</dbReference>
<evidence type="ECO:0000256" key="12">
    <source>
        <dbReference type="ARBA" id="ARBA00047761"/>
    </source>
</evidence>
<dbReference type="InterPro" id="IPR036457">
    <property type="entry name" value="PPM-type-like_dom_sf"/>
</dbReference>
<keyword evidence="11" id="KW-0464">Manganese</keyword>
<dbReference type="CDD" id="cd00130">
    <property type="entry name" value="PAS"/>
    <property type="match status" value="2"/>
</dbReference>
<dbReference type="Pfam" id="PF08447">
    <property type="entry name" value="PAS_3"/>
    <property type="match status" value="1"/>
</dbReference>
<dbReference type="InterPro" id="IPR001932">
    <property type="entry name" value="PPM-type_phosphatase-like_dom"/>
</dbReference>
<keyword evidence="6" id="KW-0418">Kinase</keyword>
<keyword evidence="2" id="KW-0597">Phosphoprotein</keyword>
<feature type="domain" description="PAC" evidence="17">
    <location>
        <begin position="248"/>
        <end position="300"/>
    </location>
</feature>
<evidence type="ECO:0000256" key="5">
    <source>
        <dbReference type="ARBA" id="ARBA00022741"/>
    </source>
</evidence>
<evidence type="ECO:0000313" key="19">
    <source>
        <dbReference type="Proteomes" id="UP000470470"/>
    </source>
</evidence>
<dbReference type="FunFam" id="3.60.40.10:FF:000005">
    <property type="entry name" value="Serine/threonine protein phosphatase"/>
    <property type="match status" value="1"/>
</dbReference>
<protein>
    <recommendedName>
        <fullName evidence="1">protein-serine/threonine phosphatase</fullName>
        <ecNumber evidence="1">3.1.3.16</ecNumber>
    </recommendedName>
    <alternativeName>
        <fullName evidence="15">Protein-serine/threonine phosphatase</fullName>
    </alternativeName>
    <alternativeName>
        <fullName evidence="14">Serine/threonine-protein kinase</fullName>
    </alternativeName>
</protein>
<comment type="function">
    <text evidence="13">Primarily acts as an independent SigF regulator that is sensitive to the osmosensory signal, mediating the cross talk of PknD with the SigF regulon. Possesses both phosphatase and kinase activities. The kinase domain functions as a classic anti-sigma factor-like kinase to phosphorylate the anti-anti-sigma factor domain at the canonical regulatory site, and the phosphatase domain antagonizes this activity.</text>
</comment>
<dbReference type="InterPro" id="IPR035965">
    <property type="entry name" value="PAS-like_dom_sf"/>
</dbReference>
<evidence type="ECO:0000256" key="1">
    <source>
        <dbReference type="ARBA" id="ARBA00013081"/>
    </source>
</evidence>
<dbReference type="GO" id="GO:0046872">
    <property type="term" value="F:metal ion binding"/>
    <property type="evidence" value="ECO:0007669"/>
    <property type="project" value="UniProtKB-KW"/>
</dbReference>
<dbReference type="EC" id="3.1.3.16" evidence="1"/>
<evidence type="ECO:0000256" key="10">
    <source>
        <dbReference type="ARBA" id="ARBA00022912"/>
    </source>
</evidence>
<keyword evidence="9" id="KW-0460">Magnesium</keyword>
<dbReference type="InterPro" id="IPR003018">
    <property type="entry name" value="GAF"/>
</dbReference>
<accession>A0A7K3WHH5</accession>
<evidence type="ECO:0000256" key="14">
    <source>
        <dbReference type="ARBA" id="ARBA00075117"/>
    </source>
</evidence>
<keyword evidence="5" id="KW-0547">Nucleotide-binding</keyword>
<dbReference type="InterPro" id="IPR000014">
    <property type="entry name" value="PAS"/>
</dbReference>
<evidence type="ECO:0000256" key="6">
    <source>
        <dbReference type="ARBA" id="ARBA00022777"/>
    </source>
</evidence>
<dbReference type="InterPro" id="IPR029016">
    <property type="entry name" value="GAF-like_dom_sf"/>
</dbReference>
<keyword evidence="10" id="KW-0904">Protein phosphatase</keyword>
<dbReference type="Pfam" id="PF08448">
    <property type="entry name" value="PAS_4"/>
    <property type="match status" value="1"/>
</dbReference>
<gene>
    <name evidence="18" type="ORF">G1H19_15210</name>
</gene>
<comment type="caution">
    <text evidence="18">The sequence shown here is derived from an EMBL/GenBank/DDBJ whole genome shotgun (WGS) entry which is preliminary data.</text>
</comment>
<dbReference type="SUPFAM" id="SSF55785">
    <property type="entry name" value="PYP-like sensor domain (PAS domain)"/>
    <property type="match status" value="2"/>
</dbReference>
<dbReference type="SMART" id="SM00086">
    <property type="entry name" value="PAC"/>
    <property type="match status" value="1"/>
</dbReference>
<dbReference type="Gene3D" id="3.30.450.40">
    <property type="match status" value="2"/>
</dbReference>
<dbReference type="GO" id="GO:0016301">
    <property type="term" value="F:kinase activity"/>
    <property type="evidence" value="ECO:0007669"/>
    <property type="project" value="UniProtKB-KW"/>
</dbReference>
<evidence type="ECO:0000313" key="18">
    <source>
        <dbReference type="EMBL" id="NEL55339.1"/>
    </source>
</evidence>
<dbReference type="AlphaFoldDB" id="A0A7K3WHH5"/>
<dbReference type="NCBIfam" id="TIGR00229">
    <property type="entry name" value="sensory_box"/>
    <property type="match status" value="1"/>
</dbReference>